<evidence type="ECO:0000313" key="1">
    <source>
        <dbReference type="EMBL" id="SDX78260.1"/>
    </source>
</evidence>
<sequence length="109" mass="11393">MAPTTDPHQLVRGFIADTAGTTDALVEAACTSRDPALLVAAALVPPGRPELLVRAAAAALCTRDRQLVAVASAHLRGDHDRALLLARDHLADHPDAVLVAHIAALSTRR</sequence>
<accession>A0A1H3EI11</accession>
<dbReference type="Proteomes" id="UP000198921">
    <property type="component" value="Unassembled WGS sequence"/>
</dbReference>
<name>A0A1H3EI11_9ACTN</name>
<organism evidence="1 2">
    <name type="scientific">Geodermatophilus africanus</name>
    <dbReference type="NCBI Taxonomy" id="1137993"/>
    <lineage>
        <taxon>Bacteria</taxon>
        <taxon>Bacillati</taxon>
        <taxon>Actinomycetota</taxon>
        <taxon>Actinomycetes</taxon>
        <taxon>Geodermatophilales</taxon>
        <taxon>Geodermatophilaceae</taxon>
        <taxon>Geodermatophilus</taxon>
    </lineage>
</organism>
<dbReference type="OrthoDB" id="3838054at2"/>
<proteinExistence type="predicted"/>
<dbReference type="RefSeq" id="WP_091152549.1">
    <property type="nucleotide sequence ID" value="NZ_FNOT01000003.1"/>
</dbReference>
<evidence type="ECO:0008006" key="3">
    <source>
        <dbReference type="Google" id="ProtNLM"/>
    </source>
</evidence>
<reference evidence="2" key="1">
    <citation type="submission" date="2016-10" db="EMBL/GenBank/DDBJ databases">
        <authorList>
            <person name="Varghese N."/>
            <person name="Submissions S."/>
        </authorList>
    </citation>
    <scope>NUCLEOTIDE SEQUENCE [LARGE SCALE GENOMIC DNA]</scope>
    <source>
        <strain evidence="2">DSM 45422</strain>
    </source>
</reference>
<evidence type="ECO:0000313" key="2">
    <source>
        <dbReference type="Proteomes" id="UP000198921"/>
    </source>
</evidence>
<protein>
    <recommendedName>
        <fullName evidence="3">HEAT repeat-containing protein</fullName>
    </recommendedName>
</protein>
<gene>
    <name evidence="1" type="ORF">SAMN05660209_01220</name>
</gene>
<dbReference type="EMBL" id="FNOT01000003">
    <property type="protein sequence ID" value="SDX78260.1"/>
    <property type="molecule type" value="Genomic_DNA"/>
</dbReference>
<keyword evidence="2" id="KW-1185">Reference proteome</keyword>
<dbReference type="AlphaFoldDB" id="A0A1H3EI11"/>
<dbReference type="STRING" id="1137993.SAMN05660209_01220"/>